<dbReference type="InterPro" id="IPR025883">
    <property type="entry name" value="Cadherin-like_domain"/>
</dbReference>
<proteinExistence type="predicted"/>
<evidence type="ECO:0000256" key="2">
    <source>
        <dbReference type="SAM" id="SignalP"/>
    </source>
</evidence>
<dbReference type="EMBL" id="ABVL01000051">
    <property type="protein sequence ID" value="EDY15841.1"/>
    <property type="molecule type" value="Genomic_DNA"/>
</dbReference>
<dbReference type="Pfam" id="PF12733">
    <property type="entry name" value="Cadherin-like"/>
    <property type="match status" value="1"/>
</dbReference>
<feature type="compositionally biased region" description="Basic and acidic residues" evidence="1">
    <location>
        <begin position="532"/>
        <end position="543"/>
    </location>
</feature>
<sequence length="694" mass="72464">MKFRGMLFLIALAGIGLSASRADDSILHSFSTADGAPAVYGSLVLGQGVLYGMTGNGGGESVGTIFRVNADGSGYAVLHSFTNDGISSDGASPLSSLTLVGSVLYGMTPVGGIVPPVGPPPNGGTVFRINTDGTGFQVLHGFTGSQLSASNDGGTPYGAVTVSGSKIYGMTRFGGTSTRGTIFSLNTDGTGFQVLHSFTETANDGAVPEGSLTLIGSKLYGLTNAGGDNDEGTVFSINTDGSDFAVLHSFGTFDSGEAVEPIGGNGLTLVGSTLYGVSFNGGAAQNGAIFSLNPDGSNFQMLHSFDGSDGSGPYGSLALSGSQLYGTTSGFGVTVSSGTGTVFGMSLDGSAFTLLQTFAGGPNDGLLGLGTPAVSPDGSLLYGLTQYGGTAENGTIFSMTASGSLTNANLFNLAPSAGVLDTAFNSSNTRYTVYVVEGVSAITITPTPADAGATITVNGSPVAAGAPSTPINLTTGANVIDTIVTARDGVTTNLYTLTVIRLTPLQTWRWNLLGTPTDVGNARQPRRLQRQRHSEPGEIRLRAGPDFARGQSSPTTDPQRRQSRAELQPTGRPQRHRLRRGMDALAESAELDSATRYRFGLDAQFPSLRRQSPFGIHAREDHGVALADRAVGQGYLFRQLAFQSHRTFLRGMPFSFRRFHRTEFRDQFLRRTCARRRRRSVRFSQATSGRLLDV</sequence>
<accession>B4DCJ0</accession>
<dbReference type="eggNOG" id="COG4733">
    <property type="taxonomic scope" value="Bacteria"/>
</dbReference>
<dbReference type="NCBIfam" id="TIGR03803">
    <property type="entry name" value="Gloeo_Verruco"/>
    <property type="match status" value="6"/>
</dbReference>
<feature type="signal peptide" evidence="2">
    <location>
        <begin position="1"/>
        <end position="21"/>
    </location>
</feature>
<evidence type="ECO:0000256" key="1">
    <source>
        <dbReference type="SAM" id="MobiDB-lite"/>
    </source>
</evidence>
<evidence type="ECO:0000313" key="4">
    <source>
        <dbReference type="EMBL" id="EDY15841.1"/>
    </source>
</evidence>
<protein>
    <recommendedName>
        <fullName evidence="3">Cadherin-like beta-sandwich-like domain-containing protein</fullName>
    </recommendedName>
</protein>
<keyword evidence="2" id="KW-0732">Signal</keyword>
<dbReference type="InterPro" id="IPR022519">
    <property type="entry name" value="Gloeo/Verruco_rpt"/>
</dbReference>
<dbReference type="AlphaFoldDB" id="B4DCJ0"/>
<gene>
    <name evidence="4" type="ORF">CfE428DRAFT_6631</name>
</gene>
<evidence type="ECO:0000313" key="5">
    <source>
        <dbReference type="Proteomes" id="UP000005824"/>
    </source>
</evidence>
<dbReference type="eggNOG" id="COG3386">
    <property type="taxonomic scope" value="Bacteria"/>
</dbReference>
<dbReference type="InParanoid" id="B4DCJ0"/>
<evidence type="ECO:0000259" key="3">
    <source>
        <dbReference type="Pfam" id="PF12733"/>
    </source>
</evidence>
<name>B4DCJ0_9BACT</name>
<comment type="caution">
    <text evidence="4">The sequence shown here is derived from an EMBL/GenBank/DDBJ whole genome shotgun (WGS) entry which is preliminary data.</text>
</comment>
<keyword evidence="5" id="KW-1185">Reference proteome</keyword>
<reference evidence="4 5" key="1">
    <citation type="journal article" date="2011" name="J. Bacteriol.">
        <title>Genome sequence of Chthoniobacter flavus Ellin428, an aerobic heterotrophic soil bacterium.</title>
        <authorList>
            <person name="Kant R."/>
            <person name="van Passel M.W."/>
            <person name="Palva A."/>
            <person name="Lucas S."/>
            <person name="Lapidus A."/>
            <person name="Glavina Del Rio T."/>
            <person name="Dalin E."/>
            <person name="Tice H."/>
            <person name="Bruce D."/>
            <person name="Goodwin L."/>
            <person name="Pitluck S."/>
            <person name="Larimer F.W."/>
            <person name="Land M.L."/>
            <person name="Hauser L."/>
            <person name="Sangwan P."/>
            <person name="de Vos W.M."/>
            <person name="Janssen P.H."/>
            <person name="Smidt H."/>
        </authorList>
    </citation>
    <scope>NUCLEOTIDE SEQUENCE [LARGE SCALE GENOMIC DNA]</scope>
    <source>
        <strain evidence="4 5">Ellin428</strain>
    </source>
</reference>
<feature type="domain" description="Cadherin-like beta-sandwich-like" evidence="3">
    <location>
        <begin position="422"/>
        <end position="501"/>
    </location>
</feature>
<feature type="chain" id="PRO_5002802768" description="Cadherin-like beta-sandwich-like domain-containing protein" evidence="2">
    <location>
        <begin position="22"/>
        <end position="694"/>
    </location>
</feature>
<feature type="region of interest" description="Disordered" evidence="1">
    <location>
        <begin position="515"/>
        <end position="578"/>
    </location>
</feature>
<dbReference type="STRING" id="497964.CfE428DRAFT_6631"/>
<organism evidence="4 5">
    <name type="scientific">Chthoniobacter flavus Ellin428</name>
    <dbReference type="NCBI Taxonomy" id="497964"/>
    <lineage>
        <taxon>Bacteria</taxon>
        <taxon>Pseudomonadati</taxon>
        <taxon>Verrucomicrobiota</taxon>
        <taxon>Spartobacteria</taxon>
        <taxon>Chthoniobacterales</taxon>
        <taxon>Chthoniobacteraceae</taxon>
        <taxon>Chthoniobacter</taxon>
    </lineage>
</organism>
<dbReference type="Proteomes" id="UP000005824">
    <property type="component" value="Unassembled WGS sequence"/>
</dbReference>